<dbReference type="InterPro" id="IPR051277">
    <property type="entry name" value="SEZ6_CSMD_C4BPB_Regulators"/>
</dbReference>
<keyword evidence="1 5" id="KW-0732">Signal</keyword>
<dbReference type="Gene3D" id="4.10.400.10">
    <property type="entry name" value="Low-density Lipoprotein Receptor"/>
    <property type="match status" value="1"/>
</dbReference>
<dbReference type="SMART" id="SM00032">
    <property type="entry name" value="CCP"/>
    <property type="match status" value="3"/>
</dbReference>
<keyword evidence="2" id="KW-0677">Repeat</keyword>
<dbReference type="Proteomes" id="UP000828390">
    <property type="component" value="Unassembled WGS sequence"/>
</dbReference>
<dbReference type="Gene3D" id="2.10.70.10">
    <property type="entry name" value="Complement Module, domain 1"/>
    <property type="match status" value="3"/>
</dbReference>
<protein>
    <recommendedName>
        <fullName evidence="6">Sushi domain-containing protein</fullName>
    </recommendedName>
</protein>
<dbReference type="SUPFAM" id="SSF57535">
    <property type="entry name" value="Complement control module/SCR domain"/>
    <property type="match status" value="3"/>
</dbReference>
<evidence type="ECO:0000256" key="1">
    <source>
        <dbReference type="ARBA" id="ARBA00022729"/>
    </source>
</evidence>
<evidence type="ECO:0000313" key="7">
    <source>
        <dbReference type="EMBL" id="KAH3795138.1"/>
    </source>
</evidence>
<feature type="signal peptide" evidence="5">
    <location>
        <begin position="1"/>
        <end position="18"/>
    </location>
</feature>
<accession>A0A9D4J485</accession>
<comment type="caution">
    <text evidence="7">The sequence shown here is derived from an EMBL/GenBank/DDBJ whole genome shotgun (WGS) entry which is preliminary data.</text>
</comment>
<evidence type="ECO:0000256" key="5">
    <source>
        <dbReference type="SAM" id="SignalP"/>
    </source>
</evidence>
<reference evidence="7" key="1">
    <citation type="journal article" date="2019" name="bioRxiv">
        <title>The Genome of the Zebra Mussel, Dreissena polymorpha: A Resource for Invasive Species Research.</title>
        <authorList>
            <person name="McCartney M.A."/>
            <person name="Auch B."/>
            <person name="Kono T."/>
            <person name="Mallez S."/>
            <person name="Zhang Y."/>
            <person name="Obille A."/>
            <person name="Becker A."/>
            <person name="Abrahante J.E."/>
            <person name="Garbe J."/>
            <person name="Badalamenti J.P."/>
            <person name="Herman A."/>
            <person name="Mangelson H."/>
            <person name="Liachko I."/>
            <person name="Sullivan S."/>
            <person name="Sone E.D."/>
            <person name="Koren S."/>
            <person name="Silverstein K.A.T."/>
            <person name="Beckman K.B."/>
            <person name="Gohl D.M."/>
        </authorList>
    </citation>
    <scope>NUCLEOTIDE SEQUENCE</scope>
    <source>
        <strain evidence="7">Duluth1</strain>
        <tissue evidence="7">Whole animal</tissue>
    </source>
</reference>
<keyword evidence="4" id="KW-0768">Sushi</keyword>
<dbReference type="InterPro" id="IPR036055">
    <property type="entry name" value="LDL_receptor-like_sf"/>
</dbReference>
<dbReference type="AlphaFoldDB" id="A0A9D4J485"/>
<organism evidence="7 8">
    <name type="scientific">Dreissena polymorpha</name>
    <name type="common">Zebra mussel</name>
    <name type="synonym">Mytilus polymorpha</name>
    <dbReference type="NCBI Taxonomy" id="45954"/>
    <lineage>
        <taxon>Eukaryota</taxon>
        <taxon>Metazoa</taxon>
        <taxon>Spiralia</taxon>
        <taxon>Lophotrochozoa</taxon>
        <taxon>Mollusca</taxon>
        <taxon>Bivalvia</taxon>
        <taxon>Autobranchia</taxon>
        <taxon>Heteroconchia</taxon>
        <taxon>Euheterodonta</taxon>
        <taxon>Imparidentia</taxon>
        <taxon>Neoheterodontei</taxon>
        <taxon>Myida</taxon>
        <taxon>Dreissenoidea</taxon>
        <taxon>Dreissenidae</taxon>
        <taxon>Dreissena</taxon>
    </lineage>
</organism>
<gene>
    <name evidence="7" type="ORF">DPMN_148685</name>
</gene>
<proteinExistence type="predicted"/>
<reference evidence="7" key="2">
    <citation type="submission" date="2020-11" db="EMBL/GenBank/DDBJ databases">
        <authorList>
            <person name="McCartney M.A."/>
            <person name="Auch B."/>
            <person name="Kono T."/>
            <person name="Mallez S."/>
            <person name="Becker A."/>
            <person name="Gohl D.M."/>
            <person name="Silverstein K.A.T."/>
            <person name="Koren S."/>
            <person name="Bechman K.B."/>
            <person name="Herman A."/>
            <person name="Abrahante J.E."/>
            <person name="Garbe J."/>
        </authorList>
    </citation>
    <scope>NUCLEOTIDE SEQUENCE</scope>
    <source>
        <strain evidence="7">Duluth1</strain>
        <tissue evidence="7">Whole animal</tissue>
    </source>
</reference>
<dbReference type="CDD" id="cd00033">
    <property type="entry name" value="CCP"/>
    <property type="match status" value="3"/>
</dbReference>
<comment type="caution">
    <text evidence="4">Lacks conserved residue(s) required for the propagation of feature annotation.</text>
</comment>
<evidence type="ECO:0000259" key="6">
    <source>
        <dbReference type="PROSITE" id="PS50923"/>
    </source>
</evidence>
<feature type="domain" description="Sushi" evidence="6">
    <location>
        <begin position="202"/>
        <end position="260"/>
    </location>
</feature>
<evidence type="ECO:0000256" key="2">
    <source>
        <dbReference type="ARBA" id="ARBA00022737"/>
    </source>
</evidence>
<keyword evidence="3" id="KW-1015">Disulfide bond</keyword>
<feature type="chain" id="PRO_5039722009" description="Sushi domain-containing protein" evidence="5">
    <location>
        <begin position="19"/>
        <end position="329"/>
    </location>
</feature>
<dbReference type="InterPro" id="IPR035976">
    <property type="entry name" value="Sushi/SCR/CCP_sf"/>
</dbReference>
<dbReference type="EMBL" id="JAIWYP010000007">
    <property type="protein sequence ID" value="KAH3795138.1"/>
    <property type="molecule type" value="Genomic_DNA"/>
</dbReference>
<evidence type="ECO:0000256" key="4">
    <source>
        <dbReference type="PROSITE-ProRule" id="PRU00302"/>
    </source>
</evidence>
<evidence type="ECO:0000313" key="8">
    <source>
        <dbReference type="Proteomes" id="UP000828390"/>
    </source>
</evidence>
<dbReference type="PANTHER" id="PTHR45656">
    <property type="entry name" value="PROTEIN CBR-CLEC-78"/>
    <property type="match status" value="1"/>
</dbReference>
<keyword evidence="8" id="KW-1185">Reference proteome</keyword>
<dbReference type="PANTHER" id="PTHR45656:SF4">
    <property type="entry name" value="PROTEIN CBR-CLEC-78"/>
    <property type="match status" value="1"/>
</dbReference>
<dbReference type="Pfam" id="PF00084">
    <property type="entry name" value="Sushi"/>
    <property type="match status" value="3"/>
</dbReference>
<dbReference type="PROSITE" id="PS50923">
    <property type="entry name" value="SUSHI"/>
    <property type="match status" value="2"/>
</dbReference>
<feature type="domain" description="Sushi" evidence="6">
    <location>
        <begin position="81"/>
        <end position="142"/>
    </location>
</feature>
<dbReference type="InterPro" id="IPR000436">
    <property type="entry name" value="Sushi_SCR_CCP_dom"/>
</dbReference>
<evidence type="ECO:0000256" key="3">
    <source>
        <dbReference type="ARBA" id="ARBA00023157"/>
    </source>
</evidence>
<sequence>MFVLTAIVSAICISFAVGHNVISNSEHQRPLRNSHSVFVDFMLSRKFLCKAVPWERNRILDNSKVCDGTGDCPYGEDEICTKCEEPPHVSSGYPTGSQTHFPVGATVEYECRPGYIFKDVSSVVWVVCTGLGFWTKAPVCERLCDALPILGNGRLIAREPLTPGDIVAVACNDGYIPVGITFLTCAADGFWIGHPSCVLQPKQCEAIPEVLNGVVDTNNAPLKEGAVVTFTCKKGYAPKTNNLLRCDSTGTWLGTPECVKVTVCPASSLPTGLPLVFNAQQASPAVVGDQPVGNVVNYVCTSGLSPFFTSAMAFSCSSTGSWIGNAECL</sequence>
<name>A0A9D4J485_DREPO</name>